<accession>A0AAX3LRH4</accession>
<evidence type="ECO:0000313" key="1">
    <source>
        <dbReference type="EMBL" id="WCE71256.1"/>
    </source>
</evidence>
<evidence type="ECO:0000313" key="2">
    <source>
        <dbReference type="Proteomes" id="UP001210770"/>
    </source>
</evidence>
<dbReference type="EMBL" id="CP116423">
    <property type="protein sequence ID" value="WCE71256.1"/>
    <property type="molecule type" value="Genomic_DNA"/>
</dbReference>
<dbReference type="AlphaFoldDB" id="A0AAX3LRH4"/>
<dbReference type="RefSeq" id="WP_271689408.1">
    <property type="nucleotide sequence ID" value="NZ_CP116423.1"/>
</dbReference>
<dbReference type="Proteomes" id="UP001210770">
    <property type="component" value="Chromosome"/>
</dbReference>
<organism evidence="1 2">
    <name type="scientific">Sulfitobacter faviae</name>
    <dbReference type="NCBI Taxonomy" id="1775881"/>
    <lineage>
        <taxon>Bacteria</taxon>
        <taxon>Pseudomonadati</taxon>
        <taxon>Pseudomonadota</taxon>
        <taxon>Alphaproteobacteria</taxon>
        <taxon>Rhodobacterales</taxon>
        <taxon>Roseobacteraceae</taxon>
        <taxon>Sulfitobacter</taxon>
    </lineage>
</organism>
<reference evidence="1" key="1">
    <citation type="submission" date="2023-01" db="EMBL/GenBank/DDBJ databases">
        <title>Comparative genomic analysis of cold water coral derived Sulfitobacter faviae: insights into their metabolism and habitat adaptation.</title>
        <authorList>
            <person name="Guo Y."/>
            <person name="Lin S."/>
            <person name="Huang Z."/>
            <person name="Tang K."/>
            <person name="Wang X."/>
        </authorList>
    </citation>
    <scope>NUCLEOTIDE SEQUENCE</scope>
    <source>
        <strain evidence="1">SCSIO W_1865</strain>
    </source>
</reference>
<sequence>MRTPVTTPEPMSHARLQTPSNNSWRDIALGSNDAAACDGFGLEHLIDLQRARQMGEMA</sequence>
<proteinExistence type="predicted"/>
<name>A0AAX3LRH4_9RHOB</name>
<protein>
    <submittedName>
        <fullName evidence="1">Uncharacterized protein</fullName>
    </submittedName>
</protein>
<gene>
    <name evidence="1" type="ORF">PL336_05255</name>
</gene>